<organism evidence="2 3">
    <name type="scientific">Crotalaria pallida</name>
    <name type="common">Smooth rattlebox</name>
    <name type="synonym">Crotalaria striata</name>
    <dbReference type="NCBI Taxonomy" id="3830"/>
    <lineage>
        <taxon>Eukaryota</taxon>
        <taxon>Viridiplantae</taxon>
        <taxon>Streptophyta</taxon>
        <taxon>Embryophyta</taxon>
        <taxon>Tracheophyta</taxon>
        <taxon>Spermatophyta</taxon>
        <taxon>Magnoliopsida</taxon>
        <taxon>eudicotyledons</taxon>
        <taxon>Gunneridae</taxon>
        <taxon>Pentapetalae</taxon>
        <taxon>rosids</taxon>
        <taxon>fabids</taxon>
        <taxon>Fabales</taxon>
        <taxon>Fabaceae</taxon>
        <taxon>Papilionoideae</taxon>
        <taxon>50 kb inversion clade</taxon>
        <taxon>genistoids sensu lato</taxon>
        <taxon>core genistoids</taxon>
        <taxon>Crotalarieae</taxon>
        <taxon>Crotalaria</taxon>
    </lineage>
</organism>
<dbReference type="InterPro" id="IPR036047">
    <property type="entry name" value="F-box-like_dom_sf"/>
</dbReference>
<dbReference type="SUPFAM" id="SSF81383">
    <property type="entry name" value="F-box domain"/>
    <property type="match status" value="1"/>
</dbReference>
<dbReference type="Gene3D" id="1.20.1280.50">
    <property type="match status" value="1"/>
</dbReference>
<dbReference type="AlphaFoldDB" id="A0AAN9PA14"/>
<reference evidence="2 3" key="1">
    <citation type="submission" date="2024-01" db="EMBL/GenBank/DDBJ databases">
        <title>The genomes of 5 underutilized Papilionoideae crops provide insights into root nodulation and disease resistanc.</title>
        <authorList>
            <person name="Yuan L."/>
        </authorList>
    </citation>
    <scope>NUCLEOTIDE SEQUENCE [LARGE SCALE GENOMIC DNA]</scope>
    <source>
        <strain evidence="2">ZHUSHIDOU_FW_LH</strain>
        <tissue evidence="2">Leaf</tissue>
    </source>
</reference>
<proteinExistence type="predicted"/>
<sequence length="373" mass="42609">MSSPSPQPQMDPKIWSKLPPEILEQILSFLPLKTFFNLRSTCKGFWSLIFSPSFITKHSSPSSTSPFSSFLLLSHPQFHRHFPLYDSTLATWRNISLSLSHSLSLHHHNNNNNFTSLVSSGGLFCISDYSSSSFVVCNLLSKSSRKIEYPSSFFHLEHLTFVATPNGYKIFVLSSHPSSSRNNAFLYDSNKLSWSKFESFDPIVGDNHHQQGVFHNGGLFFATPEPFSVVRFDLESGKWESDVGELPNQVTFIRLVSDGEGKLFLVGGVGSNGISRSIKVWEMGEEGDWVEVEVLPDIMCKKFVSVCYHNYEHVYCFWHEGMICICCYTWPEILYFLVGRRTWHWLPRCPSLPMKCSCGFKWFPFVPKLYASV</sequence>
<keyword evidence="3" id="KW-1185">Reference proteome</keyword>
<dbReference type="InterPro" id="IPR015915">
    <property type="entry name" value="Kelch-typ_b-propeller"/>
</dbReference>
<accession>A0AAN9PA14</accession>
<dbReference type="SMART" id="SM00256">
    <property type="entry name" value="FBOX"/>
    <property type="match status" value="1"/>
</dbReference>
<dbReference type="SUPFAM" id="SSF50965">
    <property type="entry name" value="Galactose oxidase, central domain"/>
    <property type="match status" value="1"/>
</dbReference>
<dbReference type="Proteomes" id="UP001372338">
    <property type="component" value="Unassembled WGS sequence"/>
</dbReference>
<dbReference type="FunFam" id="2.120.10.80:FF:000169">
    <property type="entry name" value="F-box family protein"/>
    <property type="match status" value="1"/>
</dbReference>
<evidence type="ECO:0000313" key="2">
    <source>
        <dbReference type="EMBL" id="KAK7291063.1"/>
    </source>
</evidence>
<dbReference type="EMBL" id="JAYWIO010000001">
    <property type="protein sequence ID" value="KAK7291063.1"/>
    <property type="molecule type" value="Genomic_DNA"/>
</dbReference>
<dbReference type="InterPro" id="IPR001810">
    <property type="entry name" value="F-box_dom"/>
</dbReference>
<dbReference type="Pfam" id="PF03478">
    <property type="entry name" value="Beta-prop_KIB1-4"/>
    <property type="match status" value="1"/>
</dbReference>
<dbReference type="PROSITE" id="PS50181">
    <property type="entry name" value="FBOX"/>
    <property type="match status" value="1"/>
</dbReference>
<dbReference type="PANTHER" id="PTHR31672:SF12">
    <property type="entry name" value="F-BOX DOMAIN-CONTAINING PROTEIN"/>
    <property type="match status" value="1"/>
</dbReference>
<comment type="caution">
    <text evidence="2">The sequence shown here is derived from an EMBL/GenBank/DDBJ whole genome shotgun (WGS) entry which is preliminary data.</text>
</comment>
<dbReference type="InterPro" id="IPR005174">
    <property type="entry name" value="KIB1-4_b-propeller"/>
</dbReference>
<evidence type="ECO:0000259" key="1">
    <source>
        <dbReference type="PROSITE" id="PS50181"/>
    </source>
</evidence>
<dbReference type="PANTHER" id="PTHR31672">
    <property type="entry name" value="BNACNNG10540D PROTEIN"/>
    <property type="match status" value="1"/>
</dbReference>
<name>A0AAN9PA14_CROPI</name>
<protein>
    <recommendedName>
        <fullName evidence="1">F-box domain-containing protein</fullName>
    </recommendedName>
</protein>
<evidence type="ECO:0000313" key="3">
    <source>
        <dbReference type="Proteomes" id="UP001372338"/>
    </source>
</evidence>
<dbReference type="InterPro" id="IPR050796">
    <property type="entry name" value="SCF_F-box_component"/>
</dbReference>
<feature type="domain" description="F-box" evidence="1">
    <location>
        <begin position="12"/>
        <end position="58"/>
    </location>
</feature>
<dbReference type="Pfam" id="PF00646">
    <property type="entry name" value="F-box"/>
    <property type="match status" value="1"/>
</dbReference>
<dbReference type="Gene3D" id="2.120.10.80">
    <property type="entry name" value="Kelch-type beta propeller"/>
    <property type="match status" value="1"/>
</dbReference>
<gene>
    <name evidence="2" type="ORF">RIF29_05932</name>
</gene>
<dbReference type="InterPro" id="IPR011043">
    <property type="entry name" value="Gal_Oxase/kelch_b-propeller"/>
</dbReference>